<dbReference type="EMBL" id="GG663742">
    <property type="protein sequence ID" value="EEH55494.1"/>
    <property type="molecule type" value="Genomic_DNA"/>
</dbReference>
<dbReference type="KEGG" id="mpp:MICPUCDRAFT_60231"/>
<name>C1MXP1_MICPC</name>
<sequence>MGRRREGNENAIIGMWRRLDVSLVYERDSTGPARIMGDPTRNRERAVYTSNVLTFAFPRVIFPSPSPPTLPPRLFSRSHQVYCSPEHKVGHVFSLVARKEQPPSCALTHCLKARFLPCGFCLAINMYNWIAVVAGREHEINNELYELPIGEFAKSNFIRIKFKADFYQCITCPCAWPFVVFNKAVLCKCNPWKHYDHLNYDKPRWSDNDGRVSAGRYITPGNFFKTPSMKAPAKGDDPIEKISALKKLYDADAIDKEEYETAKAALLKQVV</sequence>
<evidence type="ECO:0000313" key="1">
    <source>
        <dbReference type="EMBL" id="EEH55494.1"/>
    </source>
</evidence>
<dbReference type="Proteomes" id="UP000001876">
    <property type="component" value="Unassembled WGS sequence"/>
</dbReference>
<reference evidence="1 2" key="1">
    <citation type="journal article" date="2009" name="Science">
        <title>Green evolution and dynamic adaptations revealed by genomes of the marine picoeukaryotes Micromonas.</title>
        <authorList>
            <person name="Worden A.Z."/>
            <person name="Lee J.H."/>
            <person name="Mock T."/>
            <person name="Rouze P."/>
            <person name="Simmons M.P."/>
            <person name="Aerts A.L."/>
            <person name="Allen A.E."/>
            <person name="Cuvelier M.L."/>
            <person name="Derelle E."/>
            <person name="Everett M.V."/>
            <person name="Foulon E."/>
            <person name="Grimwood J."/>
            <person name="Gundlach H."/>
            <person name="Henrissat B."/>
            <person name="Napoli C."/>
            <person name="McDonald S.M."/>
            <person name="Parker M.S."/>
            <person name="Rombauts S."/>
            <person name="Salamov A."/>
            <person name="Von Dassow P."/>
            <person name="Badger J.H."/>
            <person name="Coutinho P.M."/>
            <person name="Demir E."/>
            <person name="Dubchak I."/>
            <person name="Gentemann C."/>
            <person name="Eikrem W."/>
            <person name="Gready J.E."/>
            <person name="John U."/>
            <person name="Lanier W."/>
            <person name="Lindquist E.A."/>
            <person name="Lucas S."/>
            <person name="Mayer K.F."/>
            <person name="Moreau H."/>
            <person name="Not F."/>
            <person name="Otillar R."/>
            <person name="Panaud O."/>
            <person name="Pangilinan J."/>
            <person name="Paulsen I."/>
            <person name="Piegu B."/>
            <person name="Poliakov A."/>
            <person name="Robbens S."/>
            <person name="Schmutz J."/>
            <person name="Toulza E."/>
            <person name="Wyss T."/>
            <person name="Zelensky A."/>
            <person name="Zhou K."/>
            <person name="Armbrust E.V."/>
            <person name="Bhattacharya D."/>
            <person name="Goodenough U.W."/>
            <person name="Van de Peer Y."/>
            <person name="Grigoriev I.V."/>
        </authorList>
    </citation>
    <scope>NUCLEOTIDE SEQUENCE [LARGE SCALE GENOMIC DNA]</scope>
    <source>
        <strain evidence="1 2">CCMP1545</strain>
    </source>
</reference>
<organism evidence="2">
    <name type="scientific">Micromonas pusilla (strain CCMP1545)</name>
    <name type="common">Picoplanktonic green alga</name>
    <dbReference type="NCBI Taxonomy" id="564608"/>
    <lineage>
        <taxon>Eukaryota</taxon>
        <taxon>Viridiplantae</taxon>
        <taxon>Chlorophyta</taxon>
        <taxon>Mamiellophyceae</taxon>
        <taxon>Mamiellales</taxon>
        <taxon>Mamiellaceae</taxon>
        <taxon>Micromonas</taxon>
    </lineage>
</organism>
<evidence type="ECO:0000313" key="2">
    <source>
        <dbReference type="Proteomes" id="UP000001876"/>
    </source>
</evidence>
<dbReference type="RefSeq" id="XP_003060725.1">
    <property type="nucleotide sequence ID" value="XM_003060679.1"/>
</dbReference>
<dbReference type="AlphaFoldDB" id="C1MXP1"/>
<gene>
    <name evidence="1" type="ORF">MICPUCDRAFT_60231</name>
</gene>
<protein>
    <submittedName>
        <fullName evidence="1">Predicted protein</fullName>
    </submittedName>
</protein>
<accession>C1MXP1</accession>
<keyword evidence="2" id="KW-1185">Reference proteome</keyword>
<dbReference type="GeneID" id="9685870"/>
<proteinExistence type="predicted"/>